<evidence type="ECO:0000313" key="2">
    <source>
        <dbReference type="Proteomes" id="UP000177328"/>
    </source>
</evidence>
<dbReference type="AlphaFoldDB" id="A0A1F5KI15"/>
<organism evidence="1 2">
    <name type="scientific">Candidatus Daviesbacteria bacterium RIFCSPHIGHO2_02_FULL_43_12</name>
    <dbReference type="NCBI Taxonomy" id="1797776"/>
    <lineage>
        <taxon>Bacteria</taxon>
        <taxon>Candidatus Daviesiibacteriota</taxon>
    </lineage>
</organism>
<reference evidence="1 2" key="1">
    <citation type="journal article" date="2016" name="Nat. Commun.">
        <title>Thousands of microbial genomes shed light on interconnected biogeochemical processes in an aquifer system.</title>
        <authorList>
            <person name="Anantharaman K."/>
            <person name="Brown C.T."/>
            <person name="Hug L.A."/>
            <person name="Sharon I."/>
            <person name="Castelle C.J."/>
            <person name="Probst A.J."/>
            <person name="Thomas B.C."/>
            <person name="Singh A."/>
            <person name="Wilkins M.J."/>
            <person name="Karaoz U."/>
            <person name="Brodie E.L."/>
            <person name="Williams K.H."/>
            <person name="Hubbard S.S."/>
            <person name="Banfield J.F."/>
        </authorList>
    </citation>
    <scope>NUCLEOTIDE SEQUENCE [LARGE SCALE GENOMIC DNA]</scope>
</reference>
<name>A0A1F5KI15_9BACT</name>
<accession>A0A1F5KI15</accession>
<proteinExistence type="predicted"/>
<protein>
    <submittedName>
        <fullName evidence="1">Uncharacterized protein</fullName>
    </submittedName>
</protein>
<dbReference type="EMBL" id="MFDD01000008">
    <property type="protein sequence ID" value="OGE40552.1"/>
    <property type="molecule type" value="Genomic_DNA"/>
</dbReference>
<evidence type="ECO:0000313" key="1">
    <source>
        <dbReference type="EMBL" id="OGE40552.1"/>
    </source>
</evidence>
<sequence length="245" mass="27982">MAEPIRWHSELPHLSQMALLDDVKAYPLDHIYPQAAGELVRPDLFALWHTYSPATREPFVVEGIRLSVFSDPTHRQTLFIPGAHVAPEVAALAHQHLWWLLDEGIGPISQESAKFESRVLDELQGRGRTALAAALALRGWDSRERHYAFFAANPVTPWRHSFPPPDNAPKLEAEFAAEQLRRNRVTQNPDYWYQGRINPPAPIYAYVPTWRTELSEWGQLAGALGSVLTVPFEWLYSRSRFGRRD</sequence>
<dbReference type="Proteomes" id="UP000177328">
    <property type="component" value="Unassembled WGS sequence"/>
</dbReference>
<gene>
    <name evidence="1" type="ORF">A3D25_00325</name>
</gene>
<comment type="caution">
    <text evidence="1">The sequence shown here is derived from an EMBL/GenBank/DDBJ whole genome shotgun (WGS) entry which is preliminary data.</text>
</comment>